<gene>
    <name evidence="2" type="ORF">G8E03_16895</name>
</gene>
<sequence>MILTDAPDPRRGPLSGLRVVDLTINVLGPVCTQILGDMGADIIKVEEPKGDYTRHVGPRVSDDMGALFLGLNRNKRSIVLNLKDSQDSAVLTRLLETADVMVHAMRPGAIDRLGLTYDKVRAIKPDIIYASATGFRPGSSRRETPAYDDVVQGLTGTAAMNGWRDGVPDYLPTVIADKHSGYVLANAITSALFWRERTGEGQEVHVPMMESVIVFNLLEHLWGRALPATGGKAGYTRLMNADRRPYRTADGYLCVMANTDAQWQRFLELLGHGDLARDPRYERTQQRSANIQDLYAIVAKRLVDRTTADWGAALDQADIPNGPASTFDELFEDPYLLETGFFETNTHPTEGAMTLPGIAPSFSACTPSIRRLPPRLGADTHEILNELAQTPDRNRHENDLKIRSRL</sequence>
<dbReference type="InterPro" id="IPR023606">
    <property type="entry name" value="CoA-Trfase_III_dom_1_sf"/>
</dbReference>
<dbReference type="Gene3D" id="3.30.1540.10">
    <property type="entry name" value="formyl-coa transferase, domain 3"/>
    <property type="match status" value="1"/>
</dbReference>
<geneLocation type="plasmid" evidence="2 3">
    <name>unnamed5</name>
</geneLocation>
<name>A0A6G7VRL4_9RHOB</name>
<dbReference type="SUPFAM" id="SSF89796">
    <property type="entry name" value="CoA-transferase family III (CaiB/BaiF)"/>
    <property type="match status" value="1"/>
</dbReference>
<dbReference type="GO" id="GO:0008410">
    <property type="term" value="F:CoA-transferase activity"/>
    <property type="evidence" value="ECO:0007669"/>
    <property type="project" value="TreeGrafter"/>
</dbReference>
<evidence type="ECO:0000313" key="2">
    <source>
        <dbReference type="EMBL" id="QIK42526.1"/>
    </source>
</evidence>
<dbReference type="Proteomes" id="UP000500791">
    <property type="component" value="Plasmid unnamed5"/>
</dbReference>
<keyword evidence="3" id="KW-1185">Reference proteome</keyword>
<evidence type="ECO:0000256" key="1">
    <source>
        <dbReference type="ARBA" id="ARBA00022679"/>
    </source>
</evidence>
<proteinExistence type="predicted"/>
<organism evidence="2 3">
    <name type="scientific">Pontivivens nitratireducens</name>
    <dbReference type="NCBI Taxonomy" id="2758038"/>
    <lineage>
        <taxon>Bacteria</taxon>
        <taxon>Pseudomonadati</taxon>
        <taxon>Pseudomonadota</taxon>
        <taxon>Alphaproteobacteria</taxon>
        <taxon>Rhodobacterales</taxon>
        <taxon>Paracoccaceae</taxon>
        <taxon>Pontivivens</taxon>
    </lineage>
</organism>
<reference evidence="2 3" key="1">
    <citation type="submission" date="2020-03" db="EMBL/GenBank/DDBJ databases">
        <title>Complete genome sequence of Monaibacterium sp. ALG8 with diverse plasmids.</title>
        <authorList>
            <person name="Sun C."/>
        </authorList>
    </citation>
    <scope>NUCLEOTIDE SEQUENCE [LARGE SCALE GENOMIC DNA]</scope>
    <source>
        <strain evidence="2 3">ALG8</strain>
        <plasmid evidence="2 3">unnamed5</plasmid>
    </source>
</reference>
<dbReference type="RefSeq" id="WP_166195420.1">
    <property type="nucleotide sequence ID" value="NZ_CP049816.1"/>
</dbReference>
<dbReference type="InterPro" id="IPR050483">
    <property type="entry name" value="CoA-transferase_III_domain"/>
</dbReference>
<dbReference type="InterPro" id="IPR003673">
    <property type="entry name" value="CoA-Trfase_fam_III"/>
</dbReference>
<dbReference type="Gene3D" id="3.40.50.10540">
    <property type="entry name" value="Crotonobetainyl-coa:carnitine coa-transferase, domain 1"/>
    <property type="match status" value="1"/>
</dbReference>
<evidence type="ECO:0000313" key="3">
    <source>
        <dbReference type="Proteomes" id="UP000500791"/>
    </source>
</evidence>
<dbReference type="PANTHER" id="PTHR48207:SF4">
    <property type="entry name" value="BLL6097 PROTEIN"/>
    <property type="match status" value="1"/>
</dbReference>
<dbReference type="AlphaFoldDB" id="A0A6G7VRL4"/>
<dbReference type="KEGG" id="mon:G8E03_16895"/>
<dbReference type="EMBL" id="CP049816">
    <property type="protein sequence ID" value="QIK42526.1"/>
    <property type="molecule type" value="Genomic_DNA"/>
</dbReference>
<keyword evidence="1 2" id="KW-0808">Transferase</keyword>
<dbReference type="PANTHER" id="PTHR48207">
    <property type="entry name" value="SUCCINATE--HYDROXYMETHYLGLUTARATE COA-TRANSFERASE"/>
    <property type="match status" value="1"/>
</dbReference>
<protein>
    <submittedName>
        <fullName evidence="2">CoA transferase</fullName>
    </submittedName>
</protein>
<accession>A0A6G7VRL4</accession>
<keyword evidence="2" id="KW-0614">Plasmid</keyword>
<dbReference type="Pfam" id="PF02515">
    <property type="entry name" value="CoA_transf_3"/>
    <property type="match status" value="1"/>
</dbReference>
<dbReference type="InterPro" id="IPR044855">
    <property type="entry name" value="CoA-Trfase_III_dom3_sf"/>
</dbReference>